<feature type="chain" id="PRO_5043751207" evidence="1">
    <location>
        <begin position="20"/>
        <end position="239"/>
    </location>
</feature>
<dbReference type="PANTHER" id="PTHR20920:SF5">
    <property type="entry name" value="SMB DOMAIN-CONTAINING PROTEIN"/>
    <property type="match status" value="1"/>
</dbReference>
<dbReference type="EMBL" id="CALNXJ010000025">
    <property type="protein sequence ID" value="CAH3130584.1"/>
    <property type="molecule type" value="Genomic_DNA"/>
</dbReference>
<dbReference type="PANTHER" id="PTHR20920">
    <property type="entry name" value="RPE-SPONDIN"/>
    <property type="match status" value="1"/>
</dbReference>
<reference evidence="2 3" key="1">
    <citation type="submission" date="2022-05" db="EMBL/GenBank/DDBJ databases">
        <authorList>
            <consortium name="Genoscope - CEA"/>
            <person name="William W."/>
        </authorList>
    </citation>
    <scope>NUCLEOTIDE SEQUENCE [LARGE SCALE GENOMIC DNA]</scope>
</reference>
<dbReference type="AlphaFoldDB" id="A0AAU9WZK4"/>
<accession>A0AAU9WZK4</accession>
<comment type="caution">
    <text evidence="2">The sequence shown here is derived from an EMBL/GenBank/DDBJ whole genome shotgun (WGS) entry which is preliminary data.</text>
</comment>
<dbReference type="SUPFAM" id="SSF82895">
    <property type="entry name" value="TSP-1 type 1 repeat"/>
    <property type="match status" value="3"/>
</dbReference>
<keyword evidence="3" id="KW-1185">Reference proteome</keyword>
<dbReference type="PROSITE" id="PS50092">
    <property type="entry name" value="TSP1"/>
    <property type="match status" value="3"/>
</dbReference>
<dbReference type="InterPro" id="IPR039942">
    <property type="entry name" value="SBSPO"/>
</dbReference>
<dbReference type="InterPro" id="IPR036383">
    <property type="entry name" value="TSP1_rpt_sf"/>
</dbReference>
<proteinExistence type="predicted"/>
<evidence type="ECO:0000256" key="1">
    <source>
        <dbReference type="SAM" id="SignalP"/>
    </source>
</evidence>
<name>A0AAU9WZK4_9CNID</name>
<organism evidence="2 3">
    <name type="scientific">Pocillopora meandrina</name>
    <dbReference type="NCBI Taxonomy" id="46732"/>
    <lineage>
        <taxon>Eukaryota</taxon>
        <taxon>Metazoa</taxon>
        <taxon>Cnidaria</taxon>
        <taxon>Anthozoa</taxon>
        <taxon>Hexacorallia</taxon>
        <taxon>Scleractinia</taxon>
        <taxon>Astrocoeniina</taxon>
        <taxon>Pocilloporidae</taxon>
        <taxon>Pocillopora</taxon>
    </lineage>
</organism>
<keyword evidence="1" id="KW-0732">Signal</keyword>
<evidence type="ECO:0000313" key="2">
    <source>
        <dbReference type="EMBL" id="CAH3130584.1"/>
    </source>
</evidence>
<dbReference type="InterPro" id="IPR000884">
    <property type="entry name" value="TSP1_rpt"/>
</dbReference>
<feature type="signal peptide" evidence="1">
    <location>
        <begin position="1"/>
        <end position="19"/>
    </location>
</feature>
<gene>
    <name evidence="2" type="ORF">PMEA_00014246</name>
</gene>
<dbReference type="Proteomes" id="UP001159428">
    <property type="component" value="Unassembled WGS sequence"/>
</dbReference>
<dbReference type="SMART" id="SM00209">
    <property type="entry name" value="TSP1"/>
    <property type="match status" value="3"/>
</dbReference>
<evidence type="ECO:0000313" key="3">
    <source>
        <dbReference type="Proteomes" id="UP001159428"/>
    </source>
</evidence>
<dbReference type="Pfam" id="PF00090">
    <property type="entry name" value="TSP_1"/>
    <property type="match status" value="3"/>
</dbReference>
<dbReference type="Gene3D" id="2.20.100.10">
    <property type="entry name" value="Thrombospondin type-1 (TSP1) repeat"/>
    <property type="match status" value="3"/>
</dbReference>
<sequence>MFLPKNFVVFMLMVLFVIASDCDAWRRRRRRRFVCTPRSCEVSYWSTWSTCSTDQCGQQGSQGRSRIVQSLPSCAGAQCPDLNETRLCYGNKPVNCHLSHWSSWSACSTDQCGKQGSQRRSRTVESSPNCGGARCPDLNETWLCYGNKPVNCNLSHWSEWSACTTVCGVSGKQTTSRHKTRTEKCGGICTSTFYKTRACRLTSCLNGGSLGGETCFCKKGFGGNCCEKEGNEYLELSKC</sequence>
<protein>
    <submittedName>
        <fullName evidence="2">Uncharacterized protein</fullName>
    </submittedName>
</protein>